<name>A0A7X2H4C2_9BACL</name>
<organism evidence="2 3">
    <name type="scientific">Paenibacillus monticola</name>
    <dbReference type="NCBI Taxonomy" id="2666075"/>
    <lineage>
        <taxon>Bacteria</taxon>
        <taxon>Bacillati</taxon>
        <taxon>Bacillota</taxon>
        <taxon>Bacilli</taxon>
        <taxon>Bacillales</taxon>
        <taxon>Paenibacillaceae</taxon>
        <taxon>Paenibacillus</taxon>
    </lineage>
</organism>
<protein>
    <recommendedName>
        <fullName evidence="1">GyrI-like small molecule binding domain-containing protein</fullName>
    </recommendedName>
</protein>
<reference evidence="2 3" key="1">
    <citation type="submission" date="2019-11" db="EMBL/GenBank/DDBJ databases">
        <title>Paenibacillus monticola sp. nov., a novel PGPR strain isolated from mountain sample in China.</title>
        <authorList>
            <person name="Zhao Q."/>
            <person name="Li H.-P."/>
            <person name="Zhang J.-L."/>
        </authorList>
    </citation>
    <scope>NUCLEOTIDE SEQUENCE [LARGE SCALE GENOMIC DNA]</scope>
    <source>
        <strain evidence="2 3">LC-T2</strain>
    </source>
</reference>
<feature type="domain" description="GyrI-like small molecule binding" evidence="1">
    <location>
        <begin position="18"/>
        <end position="204"/>
    </location>
</feature>
<comment type="caution">
    <text evidence="2">The sequence shown here is derived from an EMBL/GenBank/DDBJ whole genome shotgun (WGS) entry which is preliminary data.</text>
</comment>
<dbReference type="EMBL" id="WJXB01000003">
    <property type="protein sequence ID" value="MRN53276.1"/>
    <property type="molecule type" value="Genomic_DNA"/>
</dbReference>
<proteinExistence type="predicted"/>
<dbReference type="SUPFAM" id="SSF55136">
    <property type="entry name" value="Probable bacterial effector-binding domain"/>
    <property type="match status" value="1"/>
</dbReference>
<dbReference type="Gene3D" id="3.20.80.10">
    <property type="entry name" value="Regulatory factor, effector binding domain"/>
    <property type="match status" value="1"/>
</dbReference>
<dbReference type="RefSeq" id="WP_154118321.1">
    <property type="nucleotide sequence ID" value="NZ_WJXB01000003.1"/>
</dbReference>
<sequence>MKYEWKKQDKVIYQPKSKPETITIPSFNYFMLKGKGNPNNEAFSEAVGVLYSLSYAIKMLPKKGPAPEGYYDYTIFPLEGVWDLSEKGRMKSSLDKDELVYTVMIRQPDFVTTSLAAEILERQQSLKPLPQMEKAIFGSVEDGLSVQMLHNGPFEAEPQSFALMEQYCQENGLLRMSHTHREIYLSDVRRSQPDKLRTVLRFPVSVSD</sequence>
<evidence type="ECO:0000313" key="2">
    <source>
        <dbReference type="EMBL" id="MRN53276.1"/>
    </source>
</evidence>
<dbReference type="PIRSF" id="PIRSF031644">
    <property type="entry name" value="UCP031644"/>
    <property type="match status" value="1"/>
</dbReference>
<accession>A0A7X2H4C2</accession>
<dbReference type="Proteomes" id="UP000463051">
    <property type="component" value="Unassembled WGS sequence"/>
</dbReference>
<dbReference type="InterPro" id="IPR008319">
    <property type="entry name" value="GyrI-like_CCH_Lin2189-like"/>
</dbReference>
<evidence type="ECO:0000259" key="1">
    <source>
        <dbReference type="Pfam" id="PF06445"/>
    </source>
</evidence>
<dbReference type="InterPro" id="IPR029442">
    <property type="entry name" value="GyrI-like"/>
</dbReference>
<keyword evidence="3" id="KW-1185">Reference proteome</keyword>
<evidence type="ECO:0000313" key="3">
    <source>
        <dbReference type="Proteomes" id="UP000463051"/>
    </source>
</evidence>
<gene>
    <name evidence="2" type="ORF">GJB61_09755</name>
</gene>
<dbReference type="AlphaFoldDB" id="A0A7X2H4C2"/>
<dbReference type="InterPro" id="IPR011256">
    <property type="entry name" value="Reg_factor_effector_dom_sf"/>
</dbReference>
<dbReference type="Pfam" id="PF06445">
    <property type="entry name" value="GyrI-like"/>
    <property type="match status" value="1"/>
</dbReference>